<evidence type="ECO:0000313" key="4">
    <source>
        <dbReference type="Proteomes" id="UP000076400"/>
    </source>
</evidence>
<dbReference type="EMBL" id="LPXN01000107">
    <property type="protein sequence ID" value="KZD08179.1"/>
    <property type="molecule type" value="Genomic_DNA"/>
</dbReference>
<evidence type="ECO:0000313" key="3">
    <source>
        <dbReference type="EMBL" id="KZD08179.1"/>
    </source>
</evidence>
<sequence length="65" mass="7097">MESRKRTLAKAVTWQCIGLFATTLVGWMLTGSASVGGQMALATSGLALASYVLHERVWQRVSWGR</sequence>
<proteinExistence type="predicted"/>
<protein>
    <recommendedName>
        <fullName evidence="2">DUF2061 domain-containing protein</fullName>
    </recommendedName>
</protein>
<comment type="caution">
    <text evidence="3">The sequence shown here is derived from an EMBL/GenBank/DDBJ whole genome shotgun (WGS) entry which is preliminary data.</text>
</comment>
<dbReference type="Pfam" id="PF09834">
    <property type="entry name" value="DUF2061"/>
    <property type="match status" value="1"/>
</dbReference>
<keyword evidence="1" id="KW-0812">Transmembrane</keyword>
<feature type="transmembrane region" description="Helical" evidence="1">
    <location>
        <begin position="12"/>
        <end position="29"/>
    </location>
</feature>
<accession>A0A154W3Y0</accession>
<evidence type="ECO:0000256" key="1">
    <source>
        <dbReference type="SAM" id="Phobius"/>
    </source>
</evidence>
<dbReference type="RefSeq" id="WP_067556019.1">
    <property type="nucleotide sequence ID" value="NZ_LPXN01000107.1"/>
</dbReference>
<feature type="domain" description="DUF2061" evidence="2">
    <location>
        <begin position="8"/>
        <end position="59"/>
    </location>
</feature>
<organism evidence="3 4">
    <name type="scientific">Oceanibaculum pacificum</name>
    <dbReference type="NCBI Taxonomy" id="580166"/>
    <lineage>
        <taxon>Bacteria</taxon>
        <taxon>Pseudomonadati</taxon>
        <taxon>Pseudomonadota</taxon>
        <taxon>Alphaproteobacteria</taxon>
        <taxon>Rhodospirillales</taxon>
        <taxon>Oceanibaculaceae</taxon>
        <taxon>Oceanibaculum</taxon>
    </lineage>
</organism>
<evidence type="ECO:0000259" key="2">
    <source>
        <dbReference type="Pfam" id="PF09834"/>
    </source>
</evidence>
<dbReference type="OrthoDB" id="197461at2"/>
<name>A0A154W3Y0_9PROT</name>
<keyword evidence="1" id="KW-0472">Membrane</keyword>
<dbReference type="AlphaFoldDB" id="A0A154W3Y0"/>
<dbReference type="InterPro" id="IPR018638">
    <property type="entry name" value="DUF2061_membrane"/>
</dbReference>
<reference evidence="3 4" key="1">
    <citation type="submission" date="2015-12" db="EMBL/GenBank/DDBJ databases">
        <title>Genome sequence of Oceanibaculum pacificum MCCC 1A02656.</title>
        <authorList>
            <person name="Lu L."/>
            <person name="Lai Q."/>
            <person name="Shao Z."/>
            <person name="Qian P."/>
        </authorList>
    </citation>
    <scope>NUCLEOTIDE SEQUENCE [LARGE SCALE GENOMIC DNA]</scope>
    <source>
        <strain evidence="3 4">MCCC 1A02656</strain>
    </source>
</reference>
<dbReference type="STRING" id="580166.AUP43_08760"/>
<feature type="transmembrane region" description="Helical" evidence="1">
    <location>
        <begin position="35"/>
        <end position="53"/>
    </location>
</feature>
<gene>
    <name evidence="3" type="ORF">AUP43_08760</name>
</gene>
<keyword evidence="1" id="KW-1133">Transmembrane helix</keyword>
<keyword evidence="4" id="KW-1185">Reference proteome</keyword>
<dbReference type="Proteomes" id="UP000076400">
    <property type="component" value="Unassembled WGS sequence"/>
</dbReference>